<evidence type="ECO:0000313" key="4">
    <source>
        <dbReference type="Proteomes" id="UP000053789"/>
    </source>
</evidence>
<comment type="similarity">
    <text evidence="1">Belongs to the glyoxalase I family.</text>
</comment>
<keyword evidence="4" id="KW-1185">Reference proteome</keyword>
<dbReference type="EMBL" id="KN847002">
    <property type="protein sequence ID" value="KIW87653.1"/>
    <property type="molecule type" value="Genomic_DNA"/>
</dbReference>
<dbReference type="InterPro" id="IPR050383">
    <property type="entry name" value="GlyoxalaseI/FosfomycinResist"/>
</dbReference>
<reference evidence="3" key="1">
    <citation type="submission" date="2015-01" db="EMBL/GenBank/DDBJ databases">
        <title>The Genome Sequence of Cladophialophora bantiana CBS 173.52.</title>
        <authorList>
            <consortium name="The Broad Institute Genomics Platform"/>
            <person name="Cuomo C."/>
            <person name="de Hoog S."/>
            <person name="Gorbushina A."/>
            <person name="Stielow B."/>
            <person name="Teixiera M."/>
            <person name="Abouelleil A."/>
            <person name="Chapman S.B."/>
            <person name="Priest M."/>
            <person name="Young S.K."/>
            <person name="Wortman J."/>
            <person name="Nusbaum C."/>
            <person name="Birren B."/>
        </authorList>
    </citation>
    <scope>NUCLEOTIDE SEQUENCE [LARGE SCALE GENOMIC DNA]</scope>
    <source>
        <strain evidence="3">CBS 173.52</strain>
    </source>
</reference>
<dbReference type="OrthoDB" id="5371818at2759"/>
<dbReference type="HOGENOM" id="CLU_098384_0_0_1"/>
<feature type="domain" description="VOC" evidence="2">
    <location>
        <begin position="13"/>
        <end position="130"/>
    </location>
</feature>
<gene>
    <name evidence="3" type="ORF">Z519_11627</name>
</gene>
<dbReference type="PANTHER" id="PTHR21366:SF14">
    <property type="entry name" value="GLYOXALASE DOMAIN-CONTAINING PROTEIN 5"/>
    <property type="match status" value="1"/>
</dbReference>
<evidence type="ECO:0000313" key="3">
    <source>
        <dbReference type="EMBL" id="KIW87653.1"/>
    </source>
</evidence>
<evidence type="ECO:0000256" key="1">
    <source>
        <dbReference type="ARBA" id="ARBA00010363"/>
    </source>
</evidence>
<evidence type="ECO:0000259" key="2">
    <source>
        <dbReference type="PROSITE" id="PS51819"/>
    </source>
</evidence>
<dbReference type="RefSeq" id="XP_016614322.1">
    <property type="nucleotide sequence ID" value="XM_016769338.1"/>
</dbReference>
<dbReference type="Gene3D" id="3.10.180.10">
    <property type="entry name" value="2,3-Dihydroxybiphenyl 1,2-Dioxygenase, domain 1"/>
    <property type="match status" value="1"/>
</dbReference>
<dbReference type="AlphaFoldDB" id="A0A0D2H2W7"/>
<dbReference type="SUPFAM" id="SSF54593">
    <property type="entry name" value="Glyoxalase/Bleomycin resistance protein/Dihydroxybiphenyl dioxygenase"/>
    <property type="match status" value="1"/>
</dbReference>
<dbReference type="Proteomes" id="UP000053789">
    <property type="component" value="Unassembled WGS sequence"/>
</dbReference>
<sequence length="189" mass="21698">MSVSQEKTLSPKKLAHVVLRTKDLKRMNDFYQKFLGAEIVYGNEFLSFLTYDDEHHRIAIAEIPTDSPKDEASSGLDHIAFTFDTLEDLTRAYTQRKEHGIMPFWCVNHGPTTSMYYKDPDGNKLETQVDNFDSNAEANAFMRSKEFAENPIGTDFDPDELVRRLHSGEDVRQIKKRVEIGPRGLPPQM</sequence>
<dbReference type="InterPro" id="IPR004360">
    <property type="entry name" value="Glyas_Fos-R_dOase_dom"/>
</dbReference>
<dbReference type="Pfam" id="PF00903">
    <property type="entry name" value="Glyoxalase"/>
    <property type="match status" value="1"/>
</dbReference>
<accession>A0A0D2H2W7</accession>
<name>A0A0D2H2W7_CLAB1</name>
<dbReference type="PROSITE" id="PS51819">
    <property type="entry name" value="VOC"/>
    <property type="match status" value="1"/>
</dbReference>
<protein>
    <recommendedName>
        <fullName evidence="2">VOC domain-containing protein</fullName>
    </recommendedName>
</protein>
<dbReference type="InterPro" id="IPR029068">
    <property type="entry name" value="Glyas_Bleomycin-R_OHBP_Dase"/>
</dbReference>
<dbReference type="InterPro" id="IPR037523">
    <property type="entry name" value="VOC_core"/>
</dbReference>
<organism evidence="3 4">
    <name type="scientific">Cladophialophora bantiana (strain ATCC 10958 / CBS 173.52 / CDC B-1940 / NIH 8579)</name>
    <name type="common">Xylohypha bantiana</name>
    <dbReference type="NCBI Taxonomy" id="1442370"/>
    <lineage>
        <taxon>Eukaryota</taxon>
        <taxon>Fungi</taxon>
        <taxon>Dikarya</taxon>
        <taxon>Ascomycota</taxon>
        <taxon>Pezizomycotina</taxon>
        <taxon>Eurotiomycetes</taxon>
        <taxon>Chaetothyriomycetidae</taxon>
        <taxon>Chaetothyriales</taxon>
        <taxon>Herpotrichiellaceae</taxon>
        <taxon>Cladophialophora</taxon>
    </lineage>
</organism>
<dbReference type="VEuPathDB" id="FungiDB:Z519_11627"/>
<dbReference type="PANTHER" id="PTHR21366">
    <property type="entry name" value="GLYOXALASE FAMILY PROTEIN"/>
    <property type="match status" value="1"/>
</dbReference>
<dbReference type="GeneID" id="27704555"/>
<proteinExistence type="inferred from homology"/>